<dbReference type="EMBL" id="DQ491001">
    <property type="protein sequence ID" value="ABT13605.1"/>
    <property type="molecule type" value="Genomic_DNA"/>
</dbReference>
<dbReference type="Proteomes" id="UP000246715">
    <property type="component" value="Segment"/>
</dbReference>
<sequence>MKKDTIANESVTCYVAYNVYLTTDDNVSEHSKEVSTYITRINVCACNDVTNDVDVLVSTGNSCHSCQSRATSEEVQSDHVTGDVHLTTSIDISYNSQ</sequence>
<accession>A7ITD1</accession>
<evidence type="ECO:0000313" key="1">
    <source>
        <dbReference type="EMBL" id="ABT13605.1"/>
    </source>
</evidence>
<protein>
    <submittedName>
        <fullName evidence="1">Uncharacterized protein m051L</fullName>
    </submittedName>
</protein>
<proteinExistence type="predicted"/>
<gene>
    <name evidence="1" type="primary">m051L</name>
    <name evidence="1" type="ORF">MT325_m051L</name>
</gene>
<name>A7ITD1_PBCVM</name>
<organismHost>
    <name type="scientific">Paramecium bursaria</name>
    <dbReference type="NCBI Taxonomy" id="74790"/>
</organismHost>
<organism evidence="1 2">
    <name type="scientific">Paramecium bursaria Chlorella virus MT325</name>
    <name type="common">PBCV-MT325</name>
    <dbReference type="NCBI Taxonomy" id="346932"/>
    <lineage>
        <taxon>Viruses</taxon>
        <taxon>Varidnaviria</taxon>
        <taxon>Bamfordvirae</taxon>
        <taxon>Nucleocytoviricota</taxon>
        <taxon>Megaviricetes</taxon>
        <taxon>Algavirales</taxon>
        <taxon>Phycodnaviridae</taxon>
        <taxon>Chlorovirus</taxon>
        <taxon>Chlorovirus conductrix</taxon>
        <taxon>Paramecium bursaria Chlorella virus A1</taxon>
    </lineage>
</organism>
<evidence type="ECO:0000313" key="2">
    <source>
        <dbReference type="Proteomes" id="UP000246715"/>
    </source>
</evidence>
<reference evidence="1 2" key="1">
    <citation type="journal article" date="2007" name="Virology">
        <title>Sequence and annotation of the 314-kb MT325 and the 321-kb FR483 viruses that infect Chlorella Pbi.</title>
        <authorList>
            <person name="Fitzgerald L.A."/>
            <person name="Graves M.V."/>
            <person name="Li X."/>
            <person name="Feldblyum T."/>
            <person name="Hartigan J."/>
            <person name="Van Etten J.L."/>
        </authorList>
    </citation>
    <scope>NUCLEOTIDE SEQUENCE [LARGE SCALE GENOMIC DNA]</scope>
    <source>
        <strain evidence="1 2">MT325</strain>
    </source>
</reference>